<feature type="transmembrane region" description="Helical" evidence="1">
    <location>
        <begin position="41"/>
        <end position="61"/>
    </location>
</feature>
<protein>
    <submittedName>
        <fullName evidence="2">AzlD domain-containing protein</fullName>
    </submittedName>
</protein>
<feature type="transmembrane region" description="Helical" evidence="1">
    <location>
        <begin position="6"/>
        <end position="29"/>
    </location>
</feature>
<dbReference type="RefSeq" id="WP_176867751.1">
    <property type="nucleotide sequence ID" value="NZ_JABXWT010000048.1"/>
</dbReference>
<feature type="transmembrane region" description="Helical" evidence="1">
    <location>
        <begin position="81"/>
        <end position="100"/>
    </location>
</feature>
<reference evidence="2 3" key="1">
    <citation type="submission" date="2020-06" db="EMBL/GenBank/DDBJ databases">
        <authorList>
            <person name="Cao W.R."/>
        </authorList>
    </citation>
    <scope>NUCLEOTIDE SEQUENCE [LARGE SCALE GENOMIC DNA]</scope>
    <source>
        <strain evidence="2 3">B1Z28</strain>
    </source>
</reference>
<sequence length="102" mass="10817">MPTELTPWAAILVIAAVTFLNRIAGPILMSHIETSSKVERFLDGMSVSVVAALIASILAQRGWREAVAVGVSILVMMRSKSATWAMIAGIGSAAIWSAVLHQ</sequence>
<keyword evidence="1" id="KW-1133">Transmembrane helix</keyword>
<comment type="caution">
    <text evidence="2">The sequence shown here is derived from an EMBL/GenBank/DDBJ whole genome shotgun (WGS) entry which is preliminary data.</text>
</comment>
<evidence type="ECO:0000313" key="2">
    <source>
        <dbReference type="EMBL" id="NVO58682.1"/>
    </source>
</evidence>
<evidence type="ECO:0000256" key="1">
    <source>
        <dbReference type="SAM" id="Phobius"/>
    </source>
</evidence>
<keyword evidence="1" id="KW-0812">Transmembrane</keyword>
<keyword evidence="1" id="KW-0472">Membrane</keyword>
<accession>A0ABX2Q024</accession>
<evidence type="ECO:0000313" key="3">
    <source>
        <dbReference type="Proteomes" id="UP000630805"/>
    </source>
</evidence>
<gene>
    <name evidence="2" type="ORF">HW561_23200</name>
</gene>
<keyword evidence="3" id="KW-1185">Reference proteome</keyword>
<dbReference type="InterPro" id="IPR008407">
    <property type="entry name" value="Brnchd-chn_aa_trnsp_AzlD"/>
</dbReference>
<proteinExistence type="predicted"/>
<organism evidence="2 3">
    <name type="scientific">Ruegeria haliotis</name>
    <dbReference type="NCBI Taxonomy" id="2747601"/>
    <lineage>
        <taxon>Bacteria</taxon>
        <taxon>Pseudomonadati</taxon>
        <taxon>Pseudomonadota</taxon>
        <taxon>Alphaproteobacteria</taxon>
        <taxon>Rhodobacterales</taxon>
        <taxon>Roseobacteraceae</taxon>
        <taxon>Ruegeria</taxon>
    </lineage>
</organism>
<dbReference type="Pfam" id="PF05437">
    <property type="entry name" value="AzlD"/>
    <property type="match status" value="1"/>
</dbReference>
<dbReference type="EMBL" id="JABXWT010000048">
    <property type="protein sequence ID" value="NVO58682.1"/>
    <property type="molecule type" value="Genomic_DNA"/>
</dbReference>
<name>A0ABX2Q024_9RHOB</name>
<dbReference type="Proteomes" id="UP000630805">
    <property type="component" value="Unassembled WGS sequence"/>
</dbReference>